<dbReference type="AlphaFoldDB" id="A0A8E6B3U6"/>
<protein>
    <submittedName>
        <fullName evidence="1">Spherulation-specific family 4 protein</fullName>
    </submittedName>
</protein>
<dbReference type="EMBL" id="CP074694">
    <property type="protein sequence ID" value="QVL30621.1"/>
    <property type="molecule type" value="Genomic_DNA"/>
</dbReference>
<gene>
    <name evidence="1" type="ORF">KIH39_17400</name>
</gene>
<dbReference type="KEGG" id="tsph:KIH39_17400"/>
<dbReference type="Proteomes" id="UP000676194">
    <property type="component" value="Chromosome"/>
</dbReference>
<evidence type="ECO:0000313" key="1">
    <source>
        <dbReference type="EMBL" id="QVL30621.1"/>
    </source>
</evidence>
<sequence length="289" mass="32992">MNRILIPFVCITLGGIAFRVTAPEEDSSPEKRRQSALEFHIRAQERTGLLIPLYLYPADIHKNADYNRLIDLKRRYETVPMWVILNPASGPGNQIDANYTKAIDRLRGAGCMTLGYVSTRYGKRAEAEVRKEVDLWLKMYPRTQGIFFDEMVYTDTEAGVKHQCILKDYAHKLGYWPIVANPGAETPGRYFAAEAADVIVVHEGDSIPKEERLKGDYFGGNSDYPPFTRGVLLHSQKSVDKAGLKMVRKYARWIYLTEAVYRENDPKAANPWNRLSNHLEALCEFLSEK</sequence>
<dbReference type="PANTHER" id="PTHR35040">
    <property type="match status" value="1"/>
</dbReference>
<name>A0A8E6B3U6_9BACT</name>
<dbReference type="RefSeq" id="WP_213494492.1">
    <property type="nucleotide sequence ID" value="NZ_CP074694.1"/>
</dbReference>
<organism evidence="1 2">
    <name type="scientific">Telmatocola sphagniphila</name>
    <dbReference type="NCBI Taxonomy" id="1123043"/>
    <lineage>
        <taxon>Bacteria</taxon>
        <taxon>Pseudomonadati</taxon>
        <taxon>Planctomycetota</taxon>
        <taxon>Planctomycetia</taxon>
        <taxon>Gemmatales</taxon>
        <taxon>Gemmataceae</taxon>
    </lineage>
</organism>
<reference evidence="1" key="1">
    <citation type="submission" date="2021-05" db="EMBL/GenBank/DDBJ databases">
        <title>Complete genome sequence of the cellulolytic planctomycete Telmatocola sphagniphila SP2T and characterization of the first cellulase from planctomycetes.</title>
        <authorList>
            <person name="Rakitin A.L."/>
            <person name="Beletsky A.V."/>
            <person name="Naumoff D.G."/>
            <person name="Kulichevskaya I.S."/>
            <person name="Mardanov A.V."/>
            <person name="Ravin N.V."/>
            <person name="Dedysh S.N."/>
        </authorList>
    </citation>
    <scope>NUCLEOTIDE SEQUENCE</scope>
    <source>
        <strain evidence="1">SP2T</strain>
    </source>
</reference>
<dbReference type="InterPro" id="IPR021986">
    <property type="entry name" value="Spherulin4"/>
</dbReference>
<evidence type="ECO:0000313" key="2">
    <source>
        <dbReference type="Proteomes" id="UP000676194"/>
    </source>
</evidence>
<accession>A0A8E6B3U6</accession>
<dbReference type="Pfam" id="PF12138">
    <property type="entry name" value="Spherulin4"/>
    <property type="match status" value="1"/>
</dbReference>
<proteinExistence type="predicted"/>
<dbReference type="PANTHER" id="PTHR35040:SF7">
    <property type="entry name" value="FIBRONECTIN TYPE-III DOMAIN-CONTAINING PROTEIN-RELATED"/>
    <property type="match status" value="1"/>
</dbReference>
<keyword evidence="2" id="KW-1185">Reference proteome</keyword>